<dbReference type="AlphaFoldDB" id="K1PML8"/>
<dbReference type="InParanoid" id="K1PML8"/>
<dbReference type="EMBL" id="JH817451">
    <property type="protein sequence ID" value="EKC22928.1"/>
    <property type="molecule type" value="Genomic_DNA"/>
</dbReference>
<proteinExistence type="predicted"/>
<reference evidence="1" key="1">
    <citation type="journal article" date="2012" name="Nature">
        <title>The oyster genome reveals stress adaptation and complexity of shell formation.</title>
        <authorList>
            <person name="Zhang G."/>
            <person name="Fang X."/>
            <person name="Guo X."/>
            <person name="Li L."/>
            <person name="Luo R."/>
            <person name="Xu F."/>
            <person name="Yang P."/>
            <person name="Zhang L."/>
            <person name="Wang X."/>
            <person name="Qi H."/>
            <person name="Xiong Z."/>
            <person name="Que H."/>
            <person name="Xie Y."/>
            <person name="Holland P.W."/>
            <person name="Paps J."/>
            <person name="Zhu Y."/>
            <person name="Wu F."/>
            <person name="Chen Y."/>
            <person name="Wang J."/>
            <person name="Peng C."/>
            <person name="Meng J."/>
            <person name="Yang L."/>
            <person name="Liu J."/>
            <person name="Wen B."/>
            <person name="Zhang N."/>
            <person name="Huang Z."/>
            <person name="Zhu Q."/>
            <person name="Feng Y."/>
            <person name="Mount A."/>
            <person name="Hedgecock D."/>
            <person name="Xu Z."/>
            <person name="Liu Y."/>
            <person name="Domazet-Loso T."/>
            <person name="Du Y."/>
            <person name="Sun X."/>
            <person name="Zhang S."/>
            <person name="Liu B."/>
            <person name="Cheng P."/>
            <person name="Jiang X."/>
            <person name="Li J."/>
            <person name="Fan D."/>
            <person name="Wang W."/>
            <person name="Fu W."/>
            <person name="Wang T."/>
            <person name="Wang B."/>
            <person name="Zhang J."/>
            <person name="Peng Z."/>
            <person name="Li Y."/>
            <person name="Li N."/>
            <person name="Wang J."/>
            <person name="Chen M."/>
            <person name="He Y."/>
            <person name="Tan F."/>
            <person name="Song X."/>
            <person name="Zheng Q."/>
            <person name="Huang R."/>
            <person name="Yang H."/>
            <person name="Du X."/>
            <person name="Chen L."/>
            <person name="Yang M."/>
            <person name="Gaffney P.M."/>
            <person name="Wang S."/>
            <person name="Luo L."/>
            <person name="She Z."/>
            <person name="Ming Y."/>
            <person name="Huang W."/>
            <person name="Zhang S."/>
            <person name="Huang B."/>
            <person name="Zhang Y."/>
            <person name="Qu T."/>
            <person name="Ni P."/>
            <person name="Miao G."/>
            <person name="Wang J."/>
            <person name="Wang Q."/>
            <person name="Steinberg C.E."/>
            <person name="Wang H."/>
            <person name="Li N."/>
            <person name="Qian L."/>
            <person name="Zhang G."/>
            <person name="Li Y."/>
            <person name="Yang H."/>
            <person name="Liu X."/>
            <person name="Wang J."/>
            <person name="Yin Y."/>
            <person name="Wang J."/>
        </authorList>
    </citation>
    <scope>NUCLEOTIDE SEQUENCE [LARGE SCALE GENOMIC DNA]</scope>
    <source>
        <strain evidence="1">05x7-T-G4-1.051#20</strain>
    </source>
</reference>
<name>K1PML8_MAGGI</name>
<accession>K1PML8</accession>
<dbReference type="HOGENOM" id="CLU_2833677_0_0_1"/>
<sequence length="66" mass="7216">MEGMGLTSSVHLMEMAVIICLATTSVWSAAWVCCCCPKPVGMSFSVEILAEHPDVVHLQRIYLFTA</sequence>
<protein>
    <submittedName>
        <fullName evidence="1">Uncharacterized protein</fullName>
    </submittedName>
</protein>
<organism evidence="1">
    <name type="scientific">Magallana gigas</name>
    <name type="common">Pacific oyster</name>
    <name type="synonym">Crassostrea gigas</name>
    <dbReference type="NCBI Taxonomy" id="29159"/>
    <lineage>
        <taxon>Eukaryota</taxon>
        <taxon>Metazoa</taxon>
        <taxon>Spiralia</taxon>
        <taxon>Lophotrochozoa</taxon>
        <taxon>Mollusca</taxon>
        <taxon>Bivalvia</taxon>
        <taxon>Autobranchia</taxon>
        <taxon>Pteriomorphia</taxon>
        <taxon>Ostreida</taxon>
        <taxon>Ostreoidea</taxon>
        <taxon>Ostreidae</taxon>
        <taxon>Magallana</taxon>
    </lineage>
</organism>
<evidence type="ECO:0000313" key="1">
    <source>
        <dbReference type="EMBL" id="EKC22928.1"/>
    </source>
</evidence>
<gene>
    <name evidence="1" type="ORF">CGI_10001171</name>
</gene>